<organism evidence="1 2">
    <name type="scientific">Streptomyces tsukubensis (strain DSM 42081 / NBRC 108919 / NRRL 18488 / 9993)</name>
    <dbReference type="NCBI Taxonomy" id="1114943"/>
    <lineage>
        <taxon>Bacteria</taxon>
        <taxon>Bacillati</taxon>
        <taxon>Actinomycetota</taxon>
        <taxon>Actinomycetes</taxon>
        <taxon>Kitasatosporales</taxon>
        <taxon>Streptomycetaceae</taxon>
        <taxon>Streptomyces</taxon>
    </lineage>
</organism>
<dbReference type="AlphaFoldDB" id="I2N275"/>
<evidence type="ECO:0000313" key="2">
    <source>
        <dbReference type="Proteomes" id="UP000005940"/>
    </source>
</evidence>
<dbReference type="RefSeq" id="WP_006347993.1">
    <property type="nucleotide sequence ID" value="NZ_CP029159.1"/>
</dbReference>
<dbReference type="EMBL" id="CP029159">
    <property type="protein sequence ID" value="QKM68686.1"/>
    <property type="molecule type" value="Genomic_DNA"/>
</dbReference>
<gene>
    <name evidence="1" type="ORF">STSU_017385</name>
</gene>
<accession>I2N275</accession>
<dbReference type="Proteomes" id="UP000005940">
    <property type="component" value="Chromosome"/>
</dbReference>
<keyword evidence="2" id="KW-1185">Reference proteome</keyword>
<evidence type="ECO:0000313" key="1">
    <source>
        <dbReference type="EMBL" id="QKM68686.1"/>
    </source>
</evidence>
<sequence length="330" mass="35687">MKLPDIARGVPLVDDRLLLELLNDLHTADDLTRARAREGFFARLLAQVTGHSRRRDLAVTGALVGAQRGTLAWISELTDRLAATDLVVAEVTDEVTRVNHRVDRLDARLQWAEGGVRDLGIALAKLAEQTGRGLAEQDERLRRVESTLAVDRAVRRWRHPRPDPNLGRLAGAMLLAREVAGGPAGEYAASKPGAGVEYELAERMLQDPPEPWYDGIRPIAGLLAESTRTLPGDENRIMVAELLGEGVPEALTGTRGPLSSALRKTALATTVEGVDPDAAAEAALRTATGNGSDYVAPSLSAEELVRQIIREQFAEADSRRSRLRELGSSA</sequence>
<name>I2N275_STRT9</name>
<protein>
    <submittedName>
        <fullName evidence="1">Uncharacterized protein</fullName>
    </submittedName>
</protein>
<proteinExistence type="predicted"/>
<reference evidence="1 2" key="1">
    <citation type="journal article" date="2012" name="J. Bacteriol.">
        <title>Draft genome of Streptomyces tsukubaensis NRRL 18488, the producer of the clinically important immunosuppressant tacrolimus (FK506).</title>
        <authorList>
            <person name="Barreiro C."/>
            <person name="Prieto C."/>
            <person name="Sola-Landa A."/>
            <person name="Solera E."/>
            <person name="Martinez-Castro M."/>
            <person name="Perez-Redondo R."/>
            <person name="Garcia-Estrada C."/>
            <person name="Aparicio J.F."/>
            <person name="Fernandez-Martinez L.T."/>
            <person name="Santos-Aberturas J."/>
            <person name="Salehi-Najafabadi Z."/>
            <person name="Rodriguez-Garcia A."/>
            <person name="Tauch A."/>
            <person name="Martin J.F."/>
        </authorList>
    </citation>
    <scope>NUCLEOTIDE SEQUENCE [LARGE SCALE GENOMIC DNA]</scope>
    <source>
        <strain evidence="2">DSM 42081 / NBRC 108919 / NRRL 18488 / 9993</strain>
    </source>
</reference>